<reference evidence="5" key="2">
    <citation type="journal article" date="2002" name="Genome Biol.">
        <title>Finishing a whole-genome shotgun: release 3 of the Drosophila melanogaster euchromatic genome sequence.</title>
        <authorList>
            <person name="Celniker S.E."/>
            <person name="Wheeler D.A."/>
            <person name="Kronmiller B."/>
            <person name="Carlson J.W."/>
            <person name="Halpern A."/>
            <person name="Patel S."/>
            <person name="Adams M."/>
            <person name="Champe M."/>
            <person name="Dugan S.P."/>
            <person name="Frise E."/>
            <person name="Hodgson A."/>
            <person name="George R.A."/>
            <person name="Hoskins R.A."/>
            <person name="Laverty T."/>
            <person name="Muzny D.M."/>
            <person name="Nelson C.R."/>
            <person name="Pacleb J.M."/>
            <person name="Park S."/>
            <person name="Pfeiffer B.D."/>
            <person name="Richards S."/>
            <person name="Sodergren E.J."/>
            <person name="Svirskas R."/>
            <person name="Tabor P.E."/>
            <person name="Wan K."/>
            <person name="Stapleton M."/>
            <person name="Sutton G.G."/>
            <person name="Venter C."/>
            <person name="Weinstock G."/>
            <person name="Scherer S.E."/>
            <person name="Myers E.W."/>
            <person name="Gibbs R.A."/>
            <person name="Rubin G.M."/>
        </authorList>
    </citation>
    <scope>NUCLEOTIDE SEQUENCE [LARGE SCALE GENOMIC DNA]</scope>
    <source>
        <strain evidence="5">Berkeley</strain>
    </source>
</reference>
<dbReference type="OrthoDB" id="8045512at2759"/>
<dbReference type="AlphaFoldDB" id="Q9VA80"/>
<gene>
    <name evidence="2" type="primary">Dmel\CG15536</name>
    <name evidence="2 4" type="ORF">CG15536</name>
    <name evidence="2" type="ORF">Dmel_CG15536</name>
</gene>
<reference evidence="2 5" key="10">
    <citation type="journal article" date="2007" name="Science">
        <title>Sequence finishing and mapping of Drosophila melanogaster heterochromatin.</title>
        <authorList>
            <person name="Hoskins R.A."/>
            <person name="Carlson J.W."/>
            <person name="Kennedy C."/>
            <person name="Acevedo D."/>
            <person name="Evans-Holm M."/>
            <person name="Frise E."/>
            <person name="Wan K.H."/>
            <person name="Park S."/>
            <person name="Mendez-Lago M."/>
            <person name="Rossi F."/>
            <person name="Villasante A."/>
            <person name="Dimitri P."/>
            <person name="Karpen G.H."/>
            <person name="Celniker S.E."/>
        </authorList>
    </citation>
    <scope>NUCLEOTIDE SEQUENCE [LARGE SCALE GENOMIC DNA]</scope>
    <source>
        <strain evidence="5">Berkeley</strain>
    </source>
</reference>
<reference evidence="5" key="3">
    <citation type="journal article" date="2002" name="Genome Biol.">
        <title>Annotation of the Drosophila melanogaster euchromatic genome: a systematic review.</title>
        <authorList>
            <person name="Misra S."/>
            <person name="Crosby M.A."/>
            <person name="Mungall C.J."/>
            <person name="Matthews B.B."/>
            <person name="Campbell K.S."/>
            <person name="Hradecky P."/>
            <person name="Huang Y."/>
            <person name="Kaminker J.S."/>
            <person name="Millburn G.H."/>
            <person name="Prochnik S.E."/>
            <person name="Smith C.D."/>
            <person name="Tupy J.L."/>
            <person name="Whitfied E.J."/>
            <person name="Bayraktaroglu L."/>
            <person name="Berman B.P."/>
            <person name="Bettencourt B.R."/>
            <person name="Celniker S.E."/>
            <person name="de Grey A.D."/>
            <person name="Drysdale R.A."/>
            <person name="Harris N.L."/>
            <person name="Richter J."/>
            <person name="Russo S."/>
            <person name="Schroeder A.J."/>
            <person name="Shu S.Q."/>
            <person name="Stapleton M."/>
            <person name="Yamada C."/>
            <person name="Ashburner M."/>
            <person name="Gelbart W.M."/>
            <person name="Rubin G.M."/>
            <person name="Lewis S.E."/>
        </authorList>
    </citation>
    <scope>GENOME REANNOTATION</scope>
    <source>
        <strain evidence="5">Berkeley</strain>
    </source>
</reference>
<dbReference type="RefSeq" id="NP_651789.1">
    <property type="nucleotide sequence ID" value="NM_143532.2"/>
</dbReference>
<evidence type="ECO:0000313" key="5">
    <source>
        <dbReference type="Proteomes" id="UP000000803"/>
    </source>
</evidence>
<dbReference type="HOGENOM" id="CLU_1462819_0_0_1"/>
<protein>
    <submittedName>
        <fullName evidence="3">IP07148p</fullName>
    </submittedName>
</protein>
<accession>Q9VA80</accession>
<reference evidence="2 5" key="1">
    <citation type="journal article" date="2000" name="Science">
        <title>The genome sequence of Drosophila melanogaster.</title>
        <authorList>
            <person name="Adams M.D."/>
            <person name="Celniker S.E."/>
            <person name="Holt R.A."/>
            <person name="Evans C.A."/>
            <person name="Gocayne J.D."/>
            <person name="Amanatides P.G."/>
            <person name="Scherer S.E."/>
            <person name="Li P.W."/>
            <person name="Hoskins R.A."/>
            <person name="Galle R.F."/>
            <person name="George R.A."/>
            <person name="Lewis S.E."/>
            <person name="Richards S."/>
            <person name="Ashburner M."/>
            <person name="Henderson S.N."/>
            <person name="Sutton G.G."/>
            <person name="Wortman J.R."/>
            <person name="Yandell M.D."/>
            <person name="Zhang Q."/>
            <person name="Chen L.X."/>
            <person name="Brandon R.C."/>
            <person name="Rogers Y.H."/>
            <person name="Blazej R.G."/>
            <person name="Champe M."/>
            <person name="Pfeiffer B.D."/>
            <person name="Wan K.H."/>
            <person name="Doyle C."/>
            <person name="Baxter E.G."/>
            <person name="Helt G."/>
            <person name="Nelson C.R."/>
            <person name="Gabor G.L."/>
            <person name="Abril J.F."/>
            <person name="Agbayani A."/>
            <person name="An H.J."/>
            <person name="Andrews-Pfannkoch C."/>
            <person name="Baldwin D."/>
            <person name="Ballew R.M."/>
            <person name="Basu A."/>
            <person name="Baxendale J."/>
            <person name="Bayraktaroglu L."/>
            <person name="Beasley E.M."/>
            <person name="Beeson K.Y."/>
            <person name="Benos P.V."/>
            <person name="Berman B.P."/>
            <person name="Bhandari D."/>
            <person name="Bolshakov S."/>
            <person name="Borkova D."/>
            <person name="Botchan M.R."/>
            <person name="Bouck J."/>
            <person name="Brokstein P."/>
            <person name="Brottier P."/>
            <person name="Burtis K.C."/>
            <person name="Busam D.A."/>
            <person name="Butler H."/>
            <person name="Cadieu E."/>
            <person name="Center A."/>
            <person name="Chandra I."/>
            <person name="Cherry J.M."/>
            <person name="Cawley S."/>
            <person name="Dahlke C."/>
            <person name="Davenport L.B."/>
            <person name="Davies P."/>
            <person name="de Pablos B."/>
            <person name="Delcher A."/>
            <person name="Deng Z."/>
            <person name="Mays A.D."/>
            <person name="Dew I."/>
            <person name="Dietz S.M."/>
            <person name="Dodson K."/>
            <person name="Doup L.E."/>
            <person name="Downes M."/>
            <person name="Dugan-Rocha S."/>
            <person name="Dunkov B.C."/>
            <person name="Dunn P."/>
            <person name="Durbin K.J."/>
            <person name="Evangelista C.C."/>
            <person name="Ferraz C."/>
            <person name="Ferriera S."/>
            <person name="Fleischmann W."/>
            <person name="Fosler C."/>
            <person name="Gabrielian A.E."/>
            <person name="Garg N.S."/>
            <person name="Gelbart W.M."/>
            <person name="Glasser K."/>
            <person name="Glodek A."/>
            <person name="Gong F."/>
            <person name="Gorrell J.H."/>
            <person name="Gu Z."/>
            <person name="Guan P."/>
            <person name="Harris M."/>
            <person name="Harris N.L."/>
            <person name="Harvey D."/>
            <person name="Heiman T.J."/>
            <person name="Hernandez J.R."/>
            <person name="Houck J."/>
            <person name="Hostin D."/>
            <person name="Houston K.A."/>
            <person name="Howland T.J."/>
            <person name="Wei M.H."/>
            <person name="Ibegwam C."/>
            <person name="Jalali M."/>
            <person name="Kalush F."/>
            <person name="Karpen G.H."/>
            <person name="Ke Z."/>
            <person name="Kennison J.A."/>
            <person name="Ketchum K.A."/>
            <person name="Kimmel B.E."/>
            <person name="Kodira C.D."/>
            <person name="Kraft C."/>
            <person name="Kravitz S."/>
            <person name="Kulp D."/>
            <person name="Lai Z."/>
            <person name="Lasko P."/>
            <person name="Lei Y."/>
            <person name="Levitsky A.A."/>
            <person name="Li J."/>
            <person name="Li Z."/>
            <person name="Liang Y."/>
            <person name="Lin X."/>
            <person name="Liu X."/>
            <person name="Mattei B."/>
            <person name="McIntosh T.C."/>
            <person name="McLeod M.P."/>
            <person name="McPherson D."/>
            <person name="Merkulov G."/>
            <person name="Milshina N.V."/>
            <person name="Mobarry C."/>
            <person name="Morris J."/>
            <person name="Moshrefi A."/>
            <person name="Mount S.M."/>
            <person name="Moy M."/>
            <person name="Murphy B."/>
            <person name="Murphy L."/>
            <person name="Muzny D.M."/>
            <person name="Nelson D.L."/>
            <person name="Nelson D.R."/>
            <person name="Nelson K.A."/>
            <person name="Nixon K."/>
            <person name="Nusskern D.R."/>
            <person name="Pacleb J.M."/>
            <person name="Palazzolo M."/>
            <person name="Pittman G.S."/>
            <person name="Pan S."/>
            <person name="Pollard J."/>
            <person name="Puri V."/>
            <person name="Reese M.G."/>
            <person name="Reinert K."/>
            <person name="Remington K."/>
            <person name="Saunders R.D."/>
            <person name="Scheeler F."/>
            <person name="Shen H."/>
            <person name="Shue B.C."/>
            <person name="Siden-Kiamos I."/>
            <person name="Simpson M."/>
            <person name="Skupski M.P."/>
            <person name="Smith T."/>
            <person name="Spier E."/>
            <person name="Spradling A.C."/>
            <person name="Stapleton M."/>
            <person name="Strong R."/>
            <person name="Sun E."/>
            <person name="Svirskas R."/>
            <person name="Tector C."/>
            <person name="Turner R."/>
            <person name="Venter E."/>
            <person name="Wang A.H."/>
            <person name="Wang X."/>
            <person name="Wang Z.Y."/>
            <person name="Wassarman D.A."/>
            <person name="Weinstock G.M."/>
            <person name="Weissenbach J."/>
            <person name="Williams S.M."/>
            <person name="WoodageT"/>
            <person name="Worley K.C."/>
            <person name="Wu D."/>
            <person name="Yang S."/>
            <person name="Yao Q.A."/>
            <person name="Ye J."/>
            <person name="Yeh R.F."/>
            <person name="Zaveri J.S."/>
            <person name="Zhan M."/>
            <person name="Zhang G."/>
            <person name="Zhao Q."/>
            <person name="Zheng L."/>
            <person name="Zheng X.H."/>
            <person name="Zhong F.N."/>
            <person name="Zhong W."/>
            <person name="Zhou X."/>
            <person name="Zhu S."/>
            <person name="Zhu X."/>
            <person name="Smith H.O."/>
            <person name="Gibbs R.A."/>
            <person name="Myers E.W."/>
            <person name="Rubin G.M."/>
            <person name="Venter J.C."/>
        </authorList>
    </citation>
    <scope>NUCLEOTIDE SEQUENCE [LARGE SCALE GENOMIC DNA]</scope>
    <source>
        <strain evidence="5">Berkeley</strain>
    </source>
</reference>
<dbReference type="VEuPathDB" id="VectorBase:FBgn0039766"/>
<evidence type="ECO:0000313" key="4">
    <source>
        <dbReference type="FlyBase" id="FBgn0039766"/>
    </source>
</evidence>
<sequence length="188" mass="20977">MPGEANNTPQSGRRPRLGLSRRGCQSTPLIRLQRDDSAANTPKCSEQETPRAPPLSLSSRRIGLSKSRTGLSKKKLEFAAAHGIKDEEREIVKKTAKKDKKERNDAQEALDAPEEIQEHGNQKNQLENSPQSSKIVELQGDIEIWRQGFKASVGDLLTMAEPGLSRSDLLTRLGIPHEMLRYLEEECP</sequence>
<proteinExistence type="evidence at protein level"/>
<dbReference type="EMBL" id="AE014297">
    <property type="protein sequence ID" value="AAF57042.1"/>
    <property type="molecule type" value="Genomic_DNA"/>
</dbReference>
<dbReference type="IntAct" id="Q9VA80">
    <property type="interactions" value="3"/>
</dbReference>
<reference evidence="2" key="12">
    <citation type="journal article" date="2015" name="G3 (Bethesda)">
        <title>Gene Model Annotations for Drosophila melanogaster: The Rule-Benders.</title>
        <authorList>
            <consortium name="FlyBase Consortium"/>
            <person name="Crosby M.A."/>
            <person name="Gramates L.S."/>
            <person name="Dos Santos G."/>
            <person name="Matthews B.B."/>
            <person name="St Pierre S.E."/>
            <person name="Zhou P."/>
            <person name="Schroeder A.J."/>
            <person name="Falls K."/>
            <person name="Emmert D.B."/>
            <person name="Russo S.M."/>
            <person name="Gelbart W.M."/>
            <person name="null"/>
        </authorList>
    </citation>
    <scope>NUCLEOTIDE SEQUENCE</scope>
</reference>
<dbReference type="UCSC" id="CG15536-RA">
    <property type="organism name" value="d. melanogaster"/>
</dbReference>
<feature type="compositionally biased region" description="Polar residues" evidence="1">
    <location>
        <begin position="122"/>
        <end position="133"/>
    </location>
</feature>
<dbReference type="KEGG" id="dme:Dmel_CG15536"/>
<dbReference type="FunCoup" id="Q9VA80">
    <property type="interactions" value="3"/>
</dbReference>
<evidence type="ECO:0000313" key="2">
    <source>
        <dbReference type="EMBL" id="AAF57042.1"/>
    </source>
</evidence>
<comment type="interaction">
    <interactant intactId="EBI-15115061">
        <id>Q9VA80</id>
    </interactant>
    <interactant intactId="EBI-15115059">
        <id>Q4V6B3</id>
        <label>CG14104</label>
    </interactant>
    <organismsDiffer>false</organismsDiffer>
    <experiments>4</experiments>
</comment>
<reference evidence="2" key="13">
    <citation type="journal article" date="2015" name="Genome Res.">
        <title>The Release 6 reference sequence of the Drosophila melanogaster genome.</title>
        <authorList>
            <person name="Hoskins R.A."/>
            <person name="Carlson J.W."/>
            <person name="Wan K.H."/>
            <person name="Park S."/>
            <person name="Mendez I."/>
            <person name="Galle S.E."/>
            <person name="Booth B.W."/>
            <person name="Pfeiffer B.D."/>
            <person name="George R.A."/>
            <person name="Svirskas R."/>
            <person name="Krzywinski M."/>
            <person name="Schein J."/>
            <person name="Accardo M.C."/>
            <person name="Damia E."/>
            <person name="Messina G."/>
            <person name="Mendez-Lago M."/>
            <person name="de Pablos B."/>
            <person name="Demakova O.V."/>
            <person name="Andreyeva E.N."/>
            <person name="Boldyreva L.V."/>
            <person name="Marra M."/>
            <person name="Carvalho A.B."/>
            <person name="Dimitri P."/>
            <person name="Villasante A."/>
            <person name="Zhimulev I.F."/>
            <person name="Rubin G.M."/>
            <person name="Karpen G.H."/>
            <person name="Celniker S.E."/>
        </authorList>
    </citation>
    <scope>NUCLEOTIDE SEQUENCE</scope>
</reference>
<dbReference type="FlyBase" id="FBgn0039766">
    <property type="gene designation" value="CG15536"/>
</dbReference>
<reference evidence="3" key="7">
    <citation type="submission" date="2006-04" db="EMBL/GenBank/DDBJ databases">
        <authorList>
            <person name="Stapleton M."/>
            <person name="Carlson J."/>
            <person name="Chavez C."/>
            <person name="Frise E."/>
            <person name="George R."/>
            <person name="Pacleb J."/>
            <person name="Park S."/>
            <person name="Wan K."/>
            <person name="Yu C."/>
            <person name="Celniker S."/>
        </authorList>
    </citation>
    <scope>NUCLEOTIDE SEQUENCE</scope>
</reference>
<dbReference type="Bgee" id="FBgn0039766">
    <property type="expression patterns" value="Expressed in spermatogonium in testis and 54 other cell types or tissues"/>
</dbReference>
<reference evidence="2" key="15">
    <citation type="submission" date="2024-06" db="EMBL/GenBank/DDBJ databases">
        <title>Drosophila melanogaster release 4 sequence.</title>
        <authorList>
            <consortium name="Berkeley Drosophila Genome Project"/>
            <person name="Celniker S."/>
            <person name="Carlson J."/>
            <person name="Wan K."/>
            <person name="Pfeiffer B."/>
            <person name="Frise E."/>
            <person name="George R."/>
            <person name="Hoskins R."/>
            <person name="Stapleton M."/>
            <person name="Pacleb J."/>
            <person name="Park S."/>
            <person name="Svirskas R."/>
            <person name="Smith E."/>
            <person name="Yu C."/>
            <person name="Rubin G."/>
        </authorList>
    </citation>
    <scope>NUCLEOTIDE SEQUENCE</scope>
</reference>
<dbReference type="OMA" id="PLEMLRY"/>
<reference evidence="2" key="11">
    <citation type="journal article" date="2015" name="G3 (Bethesda)">
        <title>Gene Model Annotations for Drosophila melanogaster: Impact of High-Throughput Data.</title>
        <authorList>
            <consortium name="FlyBase Consortium"/>
            <person name="Matthews B.B."/>
            <person name="Dos Santos G."/>
            <person name="Crosby M.A."/>
            <person name="Emmert D.B."/>
            <person name="St Pierre S.E."/>
            <person name="Gramates L.S."/>
            <person name="Zhou P."/>
            <person name="Schroeder A.J."/>
            <person name="Falls K."/>
            <person name="Strelets V."/>
            <person name="Russo S.M."/>
            <person name="Gelbart W.M."/>
            <person name="null"/>
        </authorList>
    </citation>
    <scope>NUCLEOTIDE SEQUENCE</scope>
</reference>
<feature type="compositionally biased region" description="Basic and acidic residues" evidence="1">
    <location>
        <begin position="83"/>
        <end position="106"/>
    </location>
</feature>
<reference evidence="2 5" key="6">
    <citation type="journal article" date="2005" name="PLoS Comput. Biol.">
        <title>Combined evidence annotation of transposable elements in genome sequences.</title>
        <authorList>
            <person name="Quesneville H."/>
            <person name="Bergman C.M."/>
            <person name="Andrieu O."/>
            <person name="Autard D."/>
            <person name="Nouaud D."/>
            <person name="Ashburner M."/>
            <person name="Anxolabehere D."/>
        </authorList>
    </citation>
    <scope>NUCLEOTIDE SEQUENCE [LARGE SCALE GENOMIC DNA]</scope>
    <source>
        <strain evidence="5">Berkeley</strain>
    </source>
</reference>
<dbReference type="AGR" id="FB:FBgn0039766"/>
<reference evidence="5" key="4">
    <citation type="journal article" date="2002" name="Genome Biol.">
        <title>The transposable elements of the Drosophila melanogaster euchromatin: a genomics perspective.</title>
        <authorList>
            <person name="Kaminker J.S."/>
            <person name="Bergman C.M."/>
            <person name="Kronmiller B."/>
            <person name="Carlson J."/>
            <person name="Svirskas R."/>
            <person name="Patel S."/>
            <person name="Frise E."/>
            <person name="Wheeler D.A."/>
            <person name="Lewis S.E."/>
            <person name="Rubin G.M."/>
            <person name="Ashburner M."/>
            <person name="Celniker S.E."/>
        </authorList>
    </citation>
    <scope>NUCLEOTIDE SEQUENCE [LARGE SCALE GENOMIC DNA]</scope>
    <source>
        <strain evidence="5">Berkeley</strain>
    </source>
</reference>
<evidence type="ECO:0000256" key="1">
    <source>
        <dbReference type="SAM" id="MobiDB-lite"/>
    </source>
</evidence>
<evidence type="ECO:0000313" key="3">
    <source>
        <dbReference type="EMBL" id="ABE73304.1"/>
    </source>
</evidence>
<reference evidence="2" key="14">
    <citation type="submission" date="2023-12" db="EMBL/GenBank/DDBJ databases">
        <authorList>
            <consortium name="FlyBase"/>
        </authorList>
    </citation>
    <scope>NUCLEOTIDE SEQUENCE</scope>
</reference>
<feature type="region of interest" description="Disordered" evidence="1">
    <location>
        <begin position="1"/>
        <end position="133"/>
    </location>
</feature>
<dbReference type="DNASU" id="43610"/>
<reference evidence="2 5" key="5">
    <citation type="journal article" date="2002" name="Genome Biol.">
        <title>Heterochromatic sequences in a Drosophila whole-genome shotgun assembly.</title>
        <authorList>
            <person name="Hoskins R.A."/>
            <person name="Smith C.D."/>
            <person name="Carlson J.W."/>
            <person name="Carvalho A.B."/>
            <person name="Halpern A."/>
            <person name="Kaminker J.S."/>
            <person name="Kennedy C."/>
            <person name="Mungall C.J."/>
            <person name="Sullivan B.A."/>
            <person name="Sutton G.G."/>
            <person name="Yasuhara J.C."/>
            <person name="Wakimoto B.T."/>
            <person name="Myers E.W."/>
            <person name="Celniker S.E."/>
            <person name="Rubin G.M."/>
            <person name="Karpen G.H."/>
        </authorList>
    </citation>
    <scope>NUCLEOTIDE SEQUENCE [LARGE SCALE GENOMIC DNA]</scope>
    <source>
        <strain evidence="5">Berkeley</strain>
    </source>
</reference>
<keyword evidence="5" id="KW-1185">Reference proteome</keyword>
<dbReference type="PaxDb" id="7227-FBpp0084992"/>
<dbReference type="BioGRID-ORCS" id="43610">
    <property type="hits" value="0 hits in 1 CRISPR screen"/>
</dbReference>
<dbReference type="EMBL" id="BT025133">
    <property type="protein sequence ID" value="ABE73304.1"/>
    <property type="molecule type" value="mRNA"/>
</dbReference>
<dbReference type="Proteomes" id="UP000000803">
    <property type="component" value="Chromosome 3R"/>
</dbReference>
<dbReference type="GeneID" id="43610"/>
<organism evidence="2 5">
    <name type="scientific">Drosophila melanogaster</name>
    <name type="common">Fruit fly</name>
    <dbReference type="NCBI Taxonomy" id="7227"/>
    <lineage>
        <taxon>Eukaryota</taxon>
        <taxon>Metazoa</taxon>
        <taxon>Ecdysozoa</taxon>
        <taxon>Arthropoda</taxon>
        <taxon>Hexapoda</taxon>
        <taxon>Insecta</taxon>
        <taxon>Pterygota</taxon>
        <taxon>Neoptera</taxon>
        <taxon>Endopterygota</taxon>
        <taxon>Diptera</taxon>
        <taxon>Brachycera</taxon>
        <taxon>Muscomorpha</taxon>
        <taxon>Ephydroidea</taxon>
        <taxon>Drosophilidae</taxon>
        <taxon>Drosophila</taxon>
        <taxon>Sophophora</taxon>
    </lineage>
</organism>
<reference evidence="2" key="8">
    <citation type="submission" date="2006-08" db="EMBL/GenBank/DDBJ databases">
        <authorList>
            <person name="Celniker S."/>
            <person name="Carlson J."/>
            <person name="Wan K."/>
            <person name="Frise E."/>
            <person name="Hoskins R."/>
            <person name="Park S."/>
            <person name="Svirskas R."/>
            <person name="Rubin G."/>
        </authorList>
    </citation>
    <scope>NUCLEOTIDE SEQUENCE</scope>
</reference>
<name>Q9VA80_DROME</name>
<reference evidence="2 5" key="9">
    <citation type="journal article" date="2007" name="Science">
        <title>The Release 5.1 annotation of Drosophila melanogaster heterochromatin.</title>
        <authorList>
            <person name="Smith C.D."/>
            <person name="Shu S."/>
            <person name="Mungall C.J."/>
            <person name="Karpen G.H."/>
        </authorList>
    </citation>
    <scope>NUCLEOTIDE SEQUENCE [LARGE SCALE GENOMIC DNA]</scope>
    <source>
        <strain evidence="5">Berkeley</strain>
    </source>
</reference>
<feature type="compositionally biased region" description="Polar residues" evidence="1">
    <location>
        <begin position="1"/>
        <end position="10"/>
    </location>
</feature>